<protein>
    <submittedName>
        <fullName evidence="1">Uncharacterized protein</fullName>
    </submittedName>
</protein>
<dbReference type="GeneID" id="14865270"/>
<gene>
    <name evidence="1" type="ORF">DFA_11839</name>
</gene>
<dbReference type="InterPro" id="IPR032675">
    <property type="entry name" value="LRR_dom_sf"/>
</dbReference>
<proteinExistence type="predicted"/>
<accession>F4QEC9</accession>
<dbReference type="SUPFAM" id="SSF52047">
    <property type="entry name" value="RNI-like"/>
    <property type="match status" value="1"/>
</dbReference>
<dbReference type="RefSeq" id="XP_004350784.1">
    <property type="nucleotide sequence ID" value="XM_004350733.1"/>
</dbReference>
<reference evidence="2" key="1">
    <citation type="journal article" date="2011" name="Genome Res.">
        <title>Phylogeny-wide analysis of social amoeba genomes highlights ancient origins for complex intercellular communication.</title>
        <authorList>
            <person name="Heidel A.J."/>
            <person name="Lawal H.M."/>
            <person name="Felder M."/>
            <person name="Schilde C."/>
            <person name="Helps N.R."/>
            <person name="Tunggal B."/>
            <person name="Rivero F."/>
            <person name="John U."/>
            <person name="Schleicher M."/>
            <person name="Eichinger L."/>
            <person name="Platzer M."/>
            <person name="Noegel A.A."/>
            <person name="Schaap P."/>
            <person name="Gloeckner G."/>
        </authorList>
    </citation>
    <scope>NUCLEOTIDE SEQUENCE [LARGE SCALE GENOMIC DNA]</scope>
    <source>
        <strain evidence="2">SH3</strain>
    </source>
</reference>
<evidence type="ECO:0000313" key="2">
    <source>
        <dbReference type="Proteomes" id="UP000007797"/>
    </source>
</evidence>
<keyword evidence="2" id="KW-1185">Reference proteome</keyword>
<evidence type="ECO:0000313" key="1">
    <source>
        <dbReference type="EMBL" id="EGG14076.1"/>
    </source>
</evidence>
<sequence length="505" mass="59100">MFQIKEKEKKEKIQRKKLARQERLHQKRLQSIQIPVYVTQIIVDLLSADCVIDNDNRQILSLASVCKRWFDRVKLALQAMPINSKRSFRMPVSITRYTYGEFYECYDYNEITQKRGAYALCQLERLDFRAATYGSLKRKEIELVESYTPKLRELHILNLDKYVEEDDEIADNLELLSLPMPELDSLCIKHTTDYDDVISAFPSDVDQCIKLFQQCQSIELVDISDSISPQHDGLDSVVSALSILPRLTTLKLSRFGTFAKSIPSTVTSIWIYSKRFYGGGDRWTPEFKEYVKEAKQLKSLKYLFLDREWLRVLAHTNLTQLYLVIPKTDTIDVGTPLVMPTLEFLELDMDDYFFGINKDSNHIPYLYGFGLDQLPCLRNLVLMLKQDSWDYVTDLISHSKSIKTISTRIVGCTQTKCNKLFDTIQQSHTFKRLHIRINPKDYECDNRLDHSEIEKRRKHITKSLNNLYSTLIKSFYQYQLDHPESHLIGLQLKDSFSITNTNNHY</sequence>
<name>F4QEC9_CACFS</name>
<dbReference type="Proteomes" id="UP000007797">
    <property type="component" value="Unassembled WGS sequence"/>
</dbReference>
<dbReference type="KEGG" id="dfa:DFA_11839"/>
<dbReference type="Gene3D" id="3.80.10.10">
    <property type="entry name" value="Ribonuclease Inhibitor"/>
    <property type="match status" value="1"/>
</dbReference>
<dbReference type="AlphaFoldDB" id="F4QEC9"/>
<dbReference type="EMBL" id="GL883029">
    <property type="protein sequence ID" value="EGG14076.1"/>
    <property type="molecule type" value="Genomic_DNA"/>
</dbReference>
<organism evidence="1 2">
    <name type="scientific">Cavenderia fasciculata</name>
    <name type="common">Slime mold</name>
    <name type="synonym">Dictyostelium fasciculatum</name>
    <dbReference type="NCBI Taxonomy" id="261658"/>
    <lineage>
        <taxon>Eukaryota</taxon>
        <taxon>Amoebozoa</taxon>
        <taxon>Evosea</taxon>
        <taxon>Eumycetozoa</taxon>
        <taxon>Dictyostelia</taxon>
        <taxon>Acytosteliales</taxon>
        <taxon>Cavenderiaceae</taxon>
        <taxon>Cavenderia</taxon>
    </lineage>
</organism>